<dbReference type="AlphaFoldDB" id="A0A0S7BYR5"/>
<dbReference type="SUPFAM" id="SSF56266">
    <property type="entry name" value="DmpA/ArgJ-like"/>
    <property type="match status" value="1"/>
</dbReference>
<protein>
    <submittedName>
        <fullName evidence="2">L-aminopeptidase</fullName>
    </submittedName>
</protein>
<evidence type="ECO:0000313" key="3">
    <source>
        <dbReference type="Proteomes" id="UP000053370"/>
    </source>
</evidence>
<keyword evidence="2" id="KW-0645">Protease</keyword>
<dbReference type="Pfam" id="PF03576">
    <property type="entry name" value="Peptidase_S58"/>
    <property type="match status" value="1"/>
</dbReference>
<keyword evidence="2" id="KW-0378">Hydrolase</keyword>
<dbReference type="Proteomes" id="UP000053370">
    <property type="component" value="Unassembled WGS sequence"/>
</dbReference>
<proteinExistence type="inferred from homology"/>
<dbReference type="PANTHER" id="PTHR36512">
    <property type="entry name" value="D-AMINOPEPTIDASE"/>
    <property type="match status" value="1"/>
</dbReference>
<accession>A0A0S7BYR5</accession>
<evidence type="ECO:0000313" key="2">
    <source>
        <dbReference type="EMBL" id="GAP41519.1"/>
    </source>
</evidence>
<gene>
    <name evidence="2" type="ORF">ATC1_131511</name>
</gene>
<dbReference type="Gene3D" id="3.60.70.12">
    <property type="entry name" value="L-amino peptidase D-ALA esterase/amidase"/>
    <property type="match status" value="1"/>
</dbReference>
<dbReference type="CDD" id="cd02252">
    <property type="entry name" value="nylC_like"/>
    <property type="match status" value="1"/>
</dbReference>
<sequence>MKFEPISKVPGFKFGHAQDLEAFTGCTVILCDDGSIGGVDQRGGSPGTRETDLLRPLHMVENVNAILLTGGSAFGLDAAAGIMRFLEEKGKGIDTGFARVPIVPGAVIFDLGFGSSKIRPDAVMGYEACKNASEQEPKQGNYGAGTGATVGKILGNSQAMKGGIGHAAIEIGGGVWIGALMVVNALGDIVDPYSRSIIAGARSIKKSIIKIGETDRFANTLTVMGSFIGQKSLSFSAKQNTVIGAVLTNAKLSKDETNKLAQAGQNGLVLSIQPSHTMFDGDTMFAVSSQKKPSNINSVAAFAPLVVAQAIVNAVTFAESLGGIPSASDLIHV</sequence>
<dbReference type="PATRIC" id="fig|1678840.3.peg.2984"/>
<keyword evidence="3" id="KW-1185">Reference proteome</keyword>
<dbReference type="EMBL" id="DF968181">
    <property type="protein sequence ID" value="GAP41519.1"/>
    <property type="molecule type" value="Genomic_DNA"/>
</dbReference>
<dbReference type="InterPro" id="IPR016117">
    <property type="entry name" value="ArgJ-like_dom_sf"/>
</dbReference>
<organism evidence="2">
    <name type="scientific">Flexilinea flocculi</name>
    <dbReference type="NCBI Taxonomy" id="1678840"/>
    <lineage>
        <taxon>Bacteria</taxon>
        <taxon>Bacillati</taxon>
        <taxon>Chloroflexota</taxon>
        <taxon>Anaerolineae</taxon>
        <taxon>Anaerolineales</taxon>
        <taxon>Anaerolineaceae</taxon>
        <taxon>Flexilinea</taxon>
    </lineage>
</organism>
<dbReference type="OrthoDB" id="9808347at2"/>
<reference evidence="2" key="1">
    <citation type="journal article" date="2015" name="Genome Announc.">
        <title>Draft Genome Sequence of Anaerolineae Strain TC1, a Novel Isolate from a Methanogenic Wastewater Treatment System.</title>
        <authorList>
            <person name="Matsuura N."/>
            <person name="Tourlousse D.M."/>
            <person name="Sun L."/>
            <person name="Toyonaga M."/>
            <person name="Kuroda K."/>
            <person name="Ohashi A."/>
            <person name="Cruz R."/>
            <person name="Yamaguchi T."/>
            <person name="Sekiguchi Y."/>
        </authorList>
    </citation>
    <scope>NUCLEOTIDE SEQUENCE [LARGE SCALE GENOMIC DNA]</scope>
    <source>
        <strain evidence="2">TC1</strain>
    </source>
</reference>
<dbReference type="RefSeq" id="WP_062282903.1">
    <property type="nucleotide sequence ID" value="NZ_DF968181.1"/>
</dbReference>
<keyword evidence="2" id="KW-0031">Aminopeptidase</keyword>
<comment type="similarity">
    <text evidence="1">Belongs to the peptidase S58 family.</text>
</comment>
<dbReference type="InterPro" id="IPR005321">
    <property type="entry name" value="Peptidase_S58_DmpA"/>
</dbReference>
<name>A0A0S7BYR5_9CHLR</name>
<evidence type="ECO:0000256" key="1">
    <source>
        <dbReference type="ARBA" id="ARBA00007068"/>
    </source>
</evidence>
<dbReference type="GO" id="GO:0004177">
    <property type="term" value="F:aminopeptidase activity"/>
    <property type="evidence" value="ECO:0007669"/>
    <property type="project" value="UniProtKB-KW"/>
</dbReference>
<dbReference type="PANTHER" id="PTHR36512:SF3">
    <property type="entry name" value="BLR5678 PROTEIN"/>
    <property type="match status" value="1"/>
</dbReference>